<evidence type="ECO:0000256" key="9">
    <source>
        <dbReference type="SAM" id="MobiDB-lite"/>
    </source>
</evidence>
<evidence type="ECO:0000256" key="2">
    <source>
        <dbReference type="ARBA" id="ARBA00022527"/>
    </source>
</evidence>
<name>A0A5N0V643_9PSEU</name>
<dbReference type="EMBL" id="VMNW02000019">
    <property type="protein sequence ID" value="KAA9160908.1"/>
    <property type="molecule type" value="Genomic_DNA"/>
</dbReference>
<keyword evidence="3" id="KW-0808">Transferase</keyword>
<evidence type="ECO:0000313" key="11">
    <source>
        <dbReference type="EMBL" id="KAA9160908.1"/>
    </source>
</evidence>
<keyword evidence="2" id="KW-0723">Serine/threonine-protein kinase</keyword>
<dbReference type="Pfam" id="PF16919">
    <property type="entry name" value="PknG_rubred"/>
    <property type="match status" value="1"/>
</dbReference>
<keyword evidence="12" id="KW-1185">Reference proteome</keyword>
<dbReference type="RefSeq" id="WP_144753864.1">
    <property type="nucleotide sequence ID" value="NZ_VMNW02000019.1"/>
</dbReference>
<evidence type="ECO:0000256" key="3">
    <source>
        <dbReference type="ARBA" id="ARBA00022679"/>
    </source>
</evidence>
<comment type="catalytic activity">
    <reaction evidence="8">
        <text>L-seryl-[protein] + ATP = O-phospho-L-seryl-[protein] + ADP + H(+)</text>
        <dbReference type="Rhea" id="RHEA:17989"/>
        <dbReference type="Rhea" id="RHEA-COMP:9863"/>
        <dbReference type="Rhea" id="RHEA-COMP:11604"/>
        <dbReference type="ChEBI" id="CHEBI:15378"/>
        <dbReference type="ChEBI" id="CHEBI:29999"/>
        <dbReference type="ChEBI" id="CHEBI:30616"/>
        <dbReference type="ChEBI" id="CHEBI:83421"/>
        <dbReference type="ChEBI" id="CHEBI:456216"/>
        <dbReference type="EC" id="2.7.11.1"/>
    </reaction>
</comment>
<protein>
    <recommendedName>
        <fullName evidence="1">non-specific serine/threonine protein kinase</fullName>
        <ecNumber evidence="1">2.7.11.1</ecNumber>
    </recommendedName>
</protein>
<dbReference type="GO" id="GO:0004674">
    <property type="term" value="F:protein serine/threonine kinase activity"/>
    <property type="evidence" value="ECO:0007669"/>
    <property type="project" value="UniProtKB-KW"/>
</dbReference>
<dbReference type="SUPFAM" id="SSF48452">
    <property type="entry name" value="TPR-like"/>
    <property type="match status" value="1"/>
</dbReference>
<dbReference type="PANTHER" id="PTHR24363">
    <property type="entry name" value="SERINE/THREONINE PROTEIN KINASE"/>
    <property type="match status" value="1"/>
</dbReference>
<evidence type="ECO:0000256" key="8">
    <source>
        <dbReference type="ARBA" id="ARBA00048679"/>
    </source>
</evidence>
<comment type="catalytic activity">
    <reaction evidence="7">
        <text>L-threonyl-[protein] + ATP = O-phospho-L-threonyl-[protein] + ADP + H(+)</text>
        <dbReference type="Rhea" id="RHEA:46608"/>
        <dbReference type="Rhea" id="RHEA-COMP:11060"/>
        <dbReference type="Rhea" id="RHEA-COMP:11605"/>
        <dbReference type="ChEBI" id="CHEBI:15378"/>
        <dbReference type="ChEBI" id="CHEBI:30013"/>
        <dbReference type="ChEBI" id="CHEBI:30616"/>
        <dbReference type="ChEBI" id="CHEBI:61977"/>
        <dbReference type="ChEBI" id="CHEBI:456216"/>
        <dbReference type="EC" id="2.7.11.1"/>
    </reaction>
</comment>
<feature type="compositionally biased region" description="Acidic residues" evidence="9">
    <location>
        <begin position="1"/>
        <end position="16"/>
    </location>
</feature>
<proteinExistence type="predicted"/>
<dbReference type="InterPro" id="IPR031634">
    <property type="entry name" value="PknG_rubred"/>
</dbReference>
<reference evidence="11" key="1">
    <citation type="submission" date="2019-09" db="EMBL/GenBank/DDBJ databases">
        <authorList>
            <person name="Teo W.F.A."/>
            <person name="Duangmal K."/>
        </authorList>
    </citation>
    <scope>NUCLEOTIDE SEQUENCE [LARGE SCALE GENOMIC DNA]</scope>
    <source>
        <strain evidence="11">K81G1</strain>
    </source>
</reference>
<dbReference type="OrthoDB" id="137117at2"/>
<dbReference type="InterPro" id="IPR011990">
    <property type="entry name" value="TPR-like_helical_dom_sf"/>
</dbReference>
<accession>A0A5N0V643</accession>
<dbReference type="SMART" id="SM00220">
    <property type="entry name" value="S_TKc"/>
    <property type="match status" value="1"/>
</dbReference>
<gene>
    <name evidence="11" type="ORF">FPZ12_015990</name>
</gene>
<feature type="region of interest" description="Disordered" evidence="9">
    <location>
        <begin position="1"/>
        <end position="26"/>
    </location>
</feature>
<feature type="domain" description="Protein kinase" evidence="10">
    <location>
        <begin position="109"/>
        <end position="405"/>
    </location>
</feature>
<comment type="caution">
    <text evidence="11">The sequence shown here is derived from an EMBL/GenBank/DDBJ whole genome shotgun (WGS) entry which is preliminary data.</text>
</comment>
<dbReference type="Pfam" id="PF16918">
    <property type="entry name" value="PknG_TPR"/>
    <property type="match status" value="1"/>
</dbReference>
<evidence type="ECO:0000256" key="4">
    <source>
        <dbReference type="ARBA" id="ARBA00022741"/>
    </source>
</evidence>
<dbReference type="AlphaFoldDB" id="A0A5N0V643"/>
<dbReference type="CDD" id="cd14014">
    <property type="entry name" value="STKc_PknB_like"/>
    <property type="match status" value="1"/>
</dbReference>
<dbReference type="InterPro" id="IPR000719">
    <property type="entry name" value="Prot_kinase_dom"/>
</dbReference>
<dbReference type="SUPFAM" id="SSF56112">
    <property type="entry name" value="Protein kinase-like (PK-like)"/>
    <property type="match status" value="1"/>
</dbReference>
<sequence>MTAEPPEEEPTTEEQPADLFPGPGSSWSALWSDDEIFALQEIETAEPGLDRTKDYPVSRQFCGNPDCRKPVGRAIGSQPPIRQGFCPYCGTPFSFLPKLARGDVVAGRYEVDGRLAHGGLGWIYLARDRRLQGMPVVLKGIINATDGRALRLAHVERDALIRLDHPNIVRIISYVEHPDPHSGRTDEYIVMEFVRGHTLQAVLDTGAPELRLEDVTAYGHWILAALQYLHGEQLLYCDLKPENVMHGGNRLKIIDLGATRGIGETGGSIIGTDGFRVDRDEIRRHGLTERSDVHTVGRTLEKLFDAARAREADPRVAFGVESLRRLLNRAVASFESRFASAAEMAEQLDGVHRELLSLRRGKPYGMASTRFENTAELLDAGLGVVPGLDRWTAEETPDGTIHDGLPPPKLAASRLPVPRVAESDPAAAHLANARVLAEPRKLLSRYEDFGDRSVELDLALARVHIELDGLVAAAYRVTKAAEQLGEWAAHDWRITWHYGLLGLAKGNIGEAFKAFDSVYSQVPGEAAPKLALGFCFEHLEDDEQARRHYEVVWRRDNEQASAAFGLARVALRQGDRDAAVHILDRVPRSSRHYDAARIGAVRVLLARFDGALPGMHDIATAAERLPDLYLDNGEPDGEARQRLVAILRETALARVLASGPGAGADRSGGLLGEHVAEPELRVLLERSYHELARHARDRQEHGVLIDAANTVRPWTKR</sequence>
<dbReference type="Gene3D" id="1.10.510.10">
    <property type="entry name" value="Transferase(Phosphotransferase) domain 1"/>
    <property type="match status" value="1"/>
</dbReference>
<keyword evidence="6" id="KW-0067">ATP-binding</keyword>
<evidence type="ECO:0000256" key="6">
    <source>
        <dbReference type="ARBA" id="ARBA00022840"/>
    </source>
</evidence>
<dbReference type="EC" id="2.7.11.1" evidence="1"/>
<evidence type="ECO:0000256" key="7">
    <source>
        <dbReference type="ARBA" id="ARBA00047899"/>
    </source>
</evidence>
<evidence type="ECO:0000256" key="1">
    <source>
        <dbReference type="ARBA" id="ARBA00012513"/>
    </source>
</evidence>
<dbReference type="PANTHER" id="PTHR24363:SF0">
    <property type="entry name" value="SERINE_THREONINE KINASE LIKE DOMAIN CONTAINING 1"/>
    <property type="match status" value="1"/>
</dbReference>
<keyword evidence="4" id="KW-0547">Nucleotide-binding</keyword>
<dbReference type="Gene3D" id="3.30.200.20">
    <property type="entry name" value="Phosphorylase Kinase, domain 1"/>
    <property type="match status" value="1"/>
</dbReference>
<dbReference type="Gene3D" id="1.25.40.10">
    <property type="entry name" value="Tetratricopeptide repeat domain"/>
    <property type="match status" value="1"/>
</dbReference>
<dbReference type="Pfam" id="PF00069">
    <property type="entry name" value="Pkinase"/>
    <property type="match status" value="1"/>
</dbReference>
<dbReference type="InterPro" id="IPR011009">
    <property type="entry name" value="Kinase-like_dom_sf"/>
</dbReference>
<keyword evidence="5 11" id="KW-0418">Kinase</keyword>
<dbReference type="InterPro" id="IPR031636">
    <property type="entry name" value="PknG_TPR"/>
</dbReference>
<organism evidence="11 12">
    <name type="scientific">Amycolatopsis acidicola</name>
    <dbReference type="NCBI Taxonomy" id="2596893"/>
    <lineage>
        <taxon>Bacteria</taxon>
        <taxon>Bacillati</taxon>
        <taxon>Actinomycetota</taxon>
        <taxon>Actinomycetes</taxon>
        <taxon>Pseudonocardiales</taxon>
        <taxon>Pseudonocardiaceae</taxon>
        <taxon>Amycolatopsis</taxon>
    </lineage>
</organism>
<dbReference type="PROSITE" id="PS50011">
    <property type="entry name" value="PROTEIN_KINASE_DOM"/>
    <property type="match status" value="1"/>
</dbReference>
<evidence type="ECO:0000313" key="12">
    <source>
        <dbReference type="Proteomes" id="UP000319769"/>
    </source>
</evidence>
<dbReference type="Proteomes" id="UP000319769">
    <property type="component" value="Unassembled WGS sequence"/>
</dbReference>
<evidence type="ECO:0000256" key="5">
    <source>
        <dbReference type="ARBA" id="ARBA00022777"/>
    </source>
</evidence>
<evidence type="ECO:0000259" key="10">
    <source>
        <dbReference type="PROSITE" id="PS50011"/>
    </source>
</evidence>
<dbReference type="GO" id="GO:0005524">
    <property type="term" value="F:ATP binding"/>
    <property type="evidence" value="ECO:0007669"/>
    <property type="project" value="UniProtKB-KW"/>
</dbReference>